<feature type="domain" description="3-deoxy-D-manno-octulosonic-acid transferase N-terminal" evidence="9">
    <location>
        <begin position="51"/>
        <end position="217"/>
    </location>
</feature>
<dbReference type="GO" id="GO:0009244">
    <property type="term" value="P:lipopolysaccharide core region biosynthetic process"/>
    <property type="evidence" value="ECO:0007669"/>
    <property type="project" value="UniProtKB-UniRule"/>
</dbReference>
<dbReference type="Gene3D" id="3.40.50.2000">
    <property type="entry name" value="Glycogen Phosphorylase B"/>
    <property type="match status" value="1"/>
</dbReference>
<gene>
    <name evidence="10" type="ORF">ENS31_02120</name>
</gene>
<evidence type="ECO:0000313" key="10">
    <source>
        <dbReference type="EMBL" id="HFI90308.1"/>
    </source>
</evidence>
<evidence type="ECO:0000256" key="3">
    <source>
        <dbReference type="ARBA" id="ARBA00019077"/>
    </source>
</evidence>
<dbReference type="InterPro" id="IPR007507">
    <property type="entry name" value="Glycos_transf_N"/>
</dbReference>
<comment type="function">
    <text evidence="8">Involved in lipopolysaccharide (LPS) biosynthesis. Catalyzes the transfer of 3-deoxy-D-manno-octulosonate (Kdo) residue(s) from CMP-Kdo to lipid IV(A), the tetraacyldisaccharide-1,4'-bisphosphate precursor of lipid A.</text>
</comment>
<dbReference type="SUPFAM" id="SSF53756">
    <property type="entry name" value="UDP-Glycosyltransferase/glycogen phosphorylase"/>
    <property type="match status" value="1"/>
</dbReference>
<keyword evidence="8" id="KW-0448">Lipopolysaccharide biosynthesis</keyword>
<evidence type="ECO:0000256" key="5">
    <source>
        <dbReference type="ARBA" id="ARBA00031445"/>
    </source>
</evidence>
<accession>A0A7V2ZI94</accession>
<dbReference type="Gene3D" id="3.40.50.11720">
    <property type="entry name" value="3-Deoxy-D-manno-octulosonic-acid transferase, N-terminal domain"/>
    <property type="match status" value="1"/>
</dbReference>
<feature type="transmembrane region" description="Helical" evidence="8">
    <location>
        <begin position="6"/>
        <end position="28"/>
    </location>
</feature>
<dbReference type="UniPathway" id="UPA00958"/>
<comment type="similarity">
    <text evidence="8">Belongs to the glycosyltransferase group 1 family.</text>
</comment>
<dbReference type="EC" id="2.4.99.12" evidence="2 8"/>
<keyword evidence="8" id="KW-1003">Cell membrane</keyword>
<dbReference type="AlphaFoldDB" id="A0A7V2ZI94"/>
<dbReference type="PANTHER" id="PTHR42755">
    <property type="entry name" value="3-DEOXY-MANNO-OCTULOSONATE CYTIDYLYLTRANSFERASE"/>
    <property type="match status" value="1"/>
</dbReference>
<evidence type="ECO:0000256" key="2">
    <source>
        <dbReference type="ARBA" id="ARBA00012621"/>
    </source>
</evidence>
<evidence type="ECO:0000256" key="8">
    <source>
        <dbReference type="RuleBase" id="RU365103"/>
    </source>
</evidence>
<evidence type="ECO:0000256" key="1">
    <source>
        <dbReference type="ARBA" id="ARBA00004713"/>
    </source>
</evidence>
<proteinExistence type="inferred from homology"/>
<sequence>MIKTFWFLFYNILVVPSLYLLLRIAGLFNSKVRRGIKGRKRVYEQLILDAAAIDKSKKLIWFHSSSLGEFEQAKPIIEKLKKEKSVNVLITFFSPSGYENSKKYPHADLISYIPFDTKSNAERFIKIVNPTVAVLMRYDIWPNTIRALAEHEVPVFLVDATMRSSSPRKYPFIKSFHRMLFSLFTNILTVSESDAQEFLDFGLQKEKVKAVGDTRFDRVYQRSLLAKERNLIKEEIIKDKKVFVAGSTWEQDEEVIFPAFEKLAKFDMNTIMIVAPHEPTELHLEKIENEFSGKIKTIRFSHLNNYSDERIIIVDSIGILLTLYTYADVAFVGGSFKQNVHNVLEAAVYGIPVLFGPKIENSQEAKRLAELGAGIIVRNKKQTYKVLRKLFSDEKLRKQKGEISISFVKANLGATEKILKEIYSYLK</sequence>
<reference evidence="10" key="1">
    <citation type="journal article" date="2020" name="mSystems">
        <title>Genome- and Community-Level Interaction Insights into Carbon Utilization and Element Cycling Functions of Hydrothermarchaeota in Hydrothermal Sediment.</title>
        <authorList>
            <person name="Zhou Z."/>
            <person name="Liu Y."/>
            <person name="Xu W."/>
            <person name="Pan J."/>
            <person name="Luo Z.H."/>
            <person name="Li M."/>
        </authorList>
    </citation>
    <scope>NUCLEOTIDE SEQUENCE [LARGE SCALE GENOMIC DNA]</scope>
    <source>
        <strain evidence="10">SpSt-479</strain>
    </source>
</reference>
<keyword evidence="4 8" id="KW-0808">Transferase</keyword>
<dbReference type="PANTHER" id="PTHR42755:SF1">
    <property type="entry name" value="3-DEOXY-D-MANNO-OCTULOSONIC ACID TRANSFERASE, MITOCHONDRIAL-RELATED"/>
    <property type="match status" value="1"/>
</dbReference>
<dbReference type="InterPro" id="IPR038107">
    <property type="entry name" value="Glycos_transf_N_sf"/>
</dbReference>
<comment type="catalytic activity">
    <reaction evidence="6 8">
        <text>lipid IVA (E. coli) + CMP-3-deoxy-beta-D-manno-octulosonate = alpha-Kdo-(2-&gt;6)-lipid IVA (E. coli) + CMP + H(+)</text>
        <dbReference type="Rhea" id="RHEA:28066"/>
        <dbReference type="ChEBI" id="CHEBI:15378"/>
        <dbReference type="ChEBI" id="CHEBI:58603"/>
        <dbReference type="ChEBI" id="CHEBI:60364"/>
        <dbReference type="ChEBI" id="CHEBI:60377"/>
        <dbReference type="ChEBI" id="CHEBI:85987"/>
        <dbReference type="EC" id="2.4.99.12"/>
    </reaction>
</comment>
<dbReference type="GO" id="GO:0005886">
    <property type="term" value="C:plasma membrane"/>
    <property type="evidence" value="ECO:0007669"/>
    <property type="project" value="UniProtKB-SubCell"/>
</dbReference>
<keyword evidence="8" id="KW-0812">Transmembrane</keyword>
<comment type="caution">
    <text evidence="10">The sequence shown here is derived from an EMBL/GenBank/DDBJ whole genome shotgun (WGS) entry which is preliminary data.</text>
</comment>
<comment type="pathway">
    <text evidence="1 8">Bacterial outer membrane biogenesis; LPS core biosynthesis.</text>
</comment>
<dbReference type="InterPro" id="IPR039901">
    <property type="entry name" value="Kdotransferase"/>
</dbReference>
<name>A0A7V2ZI94_9BACT</name>
<comment type="subcellular location">
    <subcellularLocation>
        <location evidence="8">Cell membrane</location>
    </subcellularLocation>
</comment>
<protein>
    <recommendedName>
        <fullName evidence="3 8">3-deoxy-D-manno-octulosonic acid transferase</fullName>
        <shortName evidence="8">Kdo transferase</shortName>
        <ecNumber evidence="2 8">2.4.99.12</ecNumber>
    </recommendedName>
    <alternativeName>
        <fullName evidence="5 8">Lipid IV(A) 3-deoxy-D-manno-octulosonic acid transferase</fullName>
    </alternativeName>
</protein>
<dbReference type="GO" id="GO:0009245">
    <property type="term" value="P:lipid A biosynthetic process"/>
    <property type="evidence" value="ECO:0007669"/>
    <property type="project" value="TreeGrafter"/>
</dbReference>
<evidence type="ECO:0000259" key="9">
    <source>
        <dbReference type="Pfam" id="PF04413"/>
    </source>
</evidence>
<keyword evidence="8" id="KW-0472">Membrane</keyword>
<evidence type="ECO:0000256" key="4">
    <source>
        <dbReference type="ARBA" id="ARBA00022679"/>
    </source>
</evidence>
<dbReference type="Pfam" id="PF04413">
    <property type="entry name" value="Glycos_transf_N"/>
    <property type="match status" value="1"/>
</dbReference>
<dbReference type="GO" id="GO:0043842">
    <property type="term" value="F:Kdo transferase activity"/>
    <property type="evidence" value="ECO:0007669"/>
    <property type="project" value="UniProtKB-EC"/>
</dbReference>
<keyword evidence="8" id="KW-1133">Transmembrane helix</keyword>
<evidence type="ECO:0000256" key="7">
    <source>
        <dbReference type="PIRSR" id="PIRSR639901-1"/>
    </source>
</evidence>
<dbReference type="EMBL" id="DSUJ01000008">
    <property type="protein sequence ID" value="HFI90308.1"/>
    <property type="molecule type" value="Genomic_DNA"/>
</dbReference>
<feature type="active site" description="Proton acceptor" evidence="7">
    <location>
        <position position="69"/>
    </location>
</feature>
<evidence type="ECO:0000256" key="6">
    <source>
        <dbReference type="ARBA" id="ARBA00049183"/>
    </source>
</evidence>
<organism evidence="10">
    <name type="scientific">Ignavibacterium album</name>
    <dbReference type="NCBI Taxonomy" id="591197"/>
    <lineage>
        <taxon>Bacteria</taxon>
        <taxon>Pseudomonadati</taxon>
        <taxon>Ignavibacteriota</taxon>
        <taxon>Ignavibacteria</taxon>
        <taxon>Ignavibacteriales</taxon>
        <taxon>Ignavibacteriaceae</taxon>
        <taxon>Ignavibacterium</taxon>
    </lineage>
</organism>